<dbReference type="CDD" id="cd19821">
    <property type="entry name" value="Bbox1_BBX-like"/>
    <property type="match status" value="2"/>
</dbReference>
<keyword evidence="8" id="KW-0539">Nucleus</keyword>
<evidence type="ECO:0000313" key="12">
    <source>
        <dbReference type="Proteomes" id="UP000685013"/>
    </source>
</evidence>
<accession>A0AAV6LXW6</accession>
<dbReference type="GO" id="GO:0000976">
    <property type="term" value="F:transcription cis-regulatory region binding"/>
    <property type="evidence" value="ECO:0007669"/>
    <property type="project" value="UniProtKB-ARBA"/>
</dbReference>
<evidence type="ECO:0000256" key="2">
    <source>
        <dbReference type="ARBA" id="ARBA00022723"/>
    </source>
</evidence>
<feature type="domain" description="B box-type" evidence="10">
    <location>
        <begin position="1"/>
        <end position="47"/>
    </location>
</feature>
<organism evidence="11 12">
    <name type="scientific">Cucurbita argyrosperma subsp. sororia</name>
    <dbReference type="NCBI Taxonomy" id="37648"/>
    <lineage>
        <taxon>Eukaryota</taxon>
        <taxon>Viridiplantae</taxon>
        <taxon>Streptophyta</taxon>
        <taxon>Embryophyta</taxon>
        <taxon>Tracheophyta</taxon>
        <taxon>Spermatophyta</taxon>
        <taxon>Magnoliopsida</taxon>
        <taxon>eudicotyledons</taxon>
        <taxon>Gunneridae</taxon>
        <taxon>Pentapetalae</taxon>
        <taxon>rosids</taxon>
        <taxon>fabids</taxon>
        <taxon>Cucurbitales</taxon>
        <taxon>Cucurbitaceae</taxon>
        <taxon>Cucurbiteae</taxon>
        <taxon>Cucurbita</taxon>
    </lineage>
</organism>
<keyword evidence="7" id="KW-0804">Transcription</keyword>
<dbReference type="InterPro" id="IPR051979">
    <property type="entry name" value="B-box_zinc_finger"/>
</dbReference>
<dbReference type="EMBL" id="JAGKQH010000019">
    <property type="protein sequence ID" value="KAG6572061.1"/>
    <property type="molecule type" value="Genomic_DNA"/>
</dbReference>
<evidence type="ECO:0000256" key="9">
    <source>
        <dbReference type="PROSITE-ProRule" id="PRU00024"/>
    </source>
</evidence>
<evidence type="ECO:0000256" key="4">
    <source>
        <dbReference type="ARBA" id="ARBA00022771"/>
    </source>
</evidence>
<dbReference type="FunFam" id="3.30.160.60:FF:000856">
    <property type="entry name" value="B-box zinc finger protein 21"/>
    <property type="match status" value="1"/>
</dbReference>
<keyword evidence="5" id="KW-0862">Zinc</keyword>
<evidence type="ECO:0000256" key="3">
    <source>
        <dbReference type="ARBA" id="ARBA00022737"/>
    </source>
</evidence>
<proteinExistence type="predicted"/>
<evidence type="ECO:0000256" key="5">
    <source>
        <dbReference type="ARBA" id="ARBA00022833"/>
    </source>
</evidence>
<dbReference type="SMART" id="SM00336">
    <property type="entry name" value="BBOX"/>
    <property type="match status" value="2"/>
</dbReference>
<comment type="subcellular location">
    <subcellularLocation>
        <location evidence="1">Nucleus</location>
    </subcellularLocation>
</comment>
<keyword evidence="6" id="KW-0805">Transcription regulation</keyword>
<name>A0AAV6LXW6_9ROSI</name>
<protein>
    <submittedName>
        <fullName evidence="11">B-box zinc finger protein 21</fullName>
    </submittedName>
</protein>
<dbReference type="PROSITE" id="PS50119">
    <property type="entry name" value="ZF_BBOX"/>
    <property type="match status" value="2"/>
</dbReference>
<evidence type="ECO:0000313" key="11">
    <source>
        <dbReference type="EMBL" id="KAG6572061.1"/>
    </source>
</evidence>
<gene>
    <name evidence="11" type="primary">BBX21</name>
    <name evidence="11" type="ORF">SDJN03_28789</name>
</gene>
<dbReference type="GO" id="GO:0005634">
    <property type="term" value="C:nucleus"/>
    <property type="evidence" value="ECO:0007669"/>
    <property type="project" value="UniProtKB-SubCell"/>
</dbReference>
<keyword evidence="12" id="KW-1185">Reference proteome</keyword>
<dbReference type="Proteomes" id="UP000685013">
    <property type="component" value="Chromosome 19"/>
</dbReference>
<evidence type="ECO:0000256" key="6">
    <source>
        <dbReference type="ARBA" id="ARBA00023015"/>
    </source>
</evidence>
<dbReference type="PANTHER" id="PTHR31832">
    <property type="entry name" value="B-BOX ZINC FINGER PROTEIN 22"/>
    <property type="match status" value="1"/>
</dbReference>
<evidence type="ECO:0000256" key="7">
    <source>
        <dbReference type="ARBA" id="ARBA00023163"/>
    </source>
</evidence>
<reference evidence="11 12" key="1">
    <citation type="journal article" date="2021" name="Hortic Res">
        <title>The domestication of Cucurbita argyrosperma as revealed by the genome of its wild relative.</title>
        <authorList>
            <person name="Barrera-Redondo J."/>
            <person name="Sanchez-de la Vega G."/>
            <person name="Aguirre-Liguori J.A."/>
            <person name="Castellanos-Morales G."/>
            <person name="Gutierrez-Guerrero Y.T."/>
            <person name="Aguirre-Dugua X."/>
            <person name="Aguirre-Planter E."/>
            <person name="Tenaillon M.I."/>
            <person name="Lira-Saade R."/>
            <person name="Eguiarte L.E."/>
        </authorList>
    </citation>
    <scope>NUCLEOTIDE SEQUENCE [LARGE SCALE GENOMIC DNA]</scope>
    <source>
        <strain evidence="11">JBR-2021</strain>
    </source>
</reference>
<feature type="non-terminal residue" evidence="11">
    <location>
        <position position="1"/>
    </location>
</feature>
<dbReference type="GO" id="GO:0008270">
    <property type="term" value="F:zinc ion binding"/>
    <property type="evidence" value="ECO:0007669"/>
    <property type="project" value="UniProtKB-KW"/>
</dbReference>
<sequence length="275" mass="30270">MKIRCDVCDQAEASVFCYADEAALCHGCDLHVHRANKLAGKHSRFSLIQPIKKDSPRCDICQERRAIVFCQQDRAIICRECDISIHETNEHTQKHSRFLLTGVKLSSTCFSSQTSSSSHGCDAAMDVKTGSSHACSKKPKIAVKAISSHSAEKAAPSTSNYKVEDGQASDGGSFSTSSISEYLETLPEWCLEEFLDPCAVANHFCKLDAFANQNLESQQESLGTIRFGNTLKFVGKISQTTSWNGDKISMKTCKAEEMARLLIRSSAASDLKQIW</sequence>
<dbReference type="PANTHER" id="PTHR31832:SF87">
    <property type="entry name" value="B-BOX ZINC FINGER PROTEIN 20"/>
    <property type="match status" value="1"/>
</dbReference>
<keyword evidence="2" id="KW-0479">Metal-binding</keyword>
<dbReference type="GO" id="GO:0009640">
    <property type="term" value="P:photomorphogenesis"/>
    <property type="evidence" value="ECO:0007669"/>
    <property type="project" value="TreeGrafter"/>
</dbReference>
<dbReference type="Pfam" id="PF00643">
    <property type="entry name" value="zf-B_box"/>
    <property type="match status" value="2"/>
</dbReference>
<evidence type="ECO:0000259" key="10">
    <source>
        <dbReference type="PROSITE" id="PS50119"/>
    </source>
</evidence>
<dbReference type="GO" id="GO:0006355">
    <property type="term" value="P:regulation of DNA-templated transcription"/>
    <property type="evidence" value="ECO:0007669"/>
    <property type="project" value="TreeGrafter"/>
</dbReference>
<keyword evidence="3" id="KW-0677">Repeat</keyword>
<comment type="caution">
    <text evidence="11">The sequence shown here is derived from an EMBL/GenBank/DDBJ whole genome shotgun (WGS) entry which is preliminary data.</text>
</comment>
<keyword evidence="4 9" id="KW-0863">Zinc-finger</keyword>
<evidence type="ECO:0000256" key="1">
    <source>
        <dbReference type="ARBA" id="ARBA00004123"/>
    </source>
</evidence>
<dbReference type="AlphaFoldDB" id="A0AAV6LXW6"/>
<feature type="domain" description="B box-type" evidence="10">
    <location>
        <begin position="53"/>
        <end position="100"/>
    </location>
</feature>
<dbReference type="InterPro" id="IPR000315">
    <property type="entry name" value="Znf_B-box"/>
</dbReference>
<evidence type="ECO:0000256" key="8">
    <source>
        <dbReference type="ARBA" id="ARBA00023242"/>
    </source>
</evidence>
<dbReference type="InterPro" id="IPR049808">
    <property type="entry name" value="CONSTANS-like_Bbox1"/>
</dbReference>